<accession>A0ABY7QTV6</accession>
<dbReference type="SUPFAM" id="SSF51905">
    <property type="entry name" value="FAD/NAD(P)-binding domain"/>
    <property type="match status" value="1"/>
</dbReference>
<keyword evidence="3" id="KW-1185">Reference proteome</keyword>
<dbReference type="PANTHER" id="PTHR42842:SF3">
    <property type="entry name" value="FAD_NAD(P)-BINDING OXIDOREDUCTASE FAMILY PROTEIN"/>
    <property type="match status" value="1"/>
</dbReference>
<dbReference type="InterPro" id="IPR036188">
    <property type="entry name" value="FAD/NAD-bd_sf"/>
</dbReference>
<dbReference type="PIRSF" id="PIRSF038984">
    <property type="entry name" value="FAD_binding_protein"/>
    <property type="match status" value="1"/>
</dbReference>
<organism evidence="2 3">
    <name type="scientific">Peptoniphilus equinus</name>
    <dbReference type="NCBI Taxonomy" id="3016343"/>
    <lineage>
        <taxon>Bacteria</taxon>
        <taxon>Bacillati</taxon>
        <taxon>Bacillota</taxon>
        <taxon>Tissierellia</taxon>
        <taxon>Tissierellales</taxon>
        <taxon>Peptoniphilaceae</taxon>
        <taxon>Peptoniphilus</taxon>
    </lineage>
</organism>
<dbReference type="Gene3D" id="3.50.50.60">
    <property type="entry name" value="FAD/NAD(P)-binding domain"/>
    <property type="match status" value="2"/>
</dbReference>
<gene>
    <name evidence="2" type="ORF">O6R05_01240</name>
</gene>
<dbReference type="Proteomes" id="UP001210339">
    <property type="component" value="Chromosome"/>
</dbReference>
<protein>
    <submittedName>
        <fullName evidence="2">NAD(P)/FAD-dependent oxidoreductase</fullName>
    </submittedName>
</protein>
<proteinExistence type="predicted"/>
<evidence type="ECO:0000259" key="1">
    <source>
        <dbReference type="Pfam" id="PF21688"/>
    </source>
</evidence>
<dbReference type="EMBL" id="CP115667">
    <property type="protein sequence ID" value="WBW50212.1"/>
    <property type="molecule type" value="Genomic_DNA"/>
</dbReference>
<feature type="domain" description="FAD-dependent protein C-terminal" evidence="1">
    <location>
        <begin position="267"/>
        <end position="459"/>
    </location>
</feature>
<dbReference type="Pfam" id="PF21688">
    <property type="entry name" value="FAD-depend_C"/>
    <property type="match status" value="1"/>
</dbReference>
<dbReference type="InterPro" id="IPR028348">
    <property type="entry name" value="FAD-binding_protein"/>
</dbReference>
<sequence length="512" mass="55597">MIKINNIRTASGTREAIQKKVDRLLREQHVPFHIYRQSLDARKGIVYNTAVVVDRDATAALLKNKDIQIYEEDDFTIDVTRRPKHVAVVGAGPAGLFAAYILTTYGVAVDLYEQGADILTRTKDVDALLAGRGLNEDSNVAFGEGGAGTFSDGKLTARSKDPRVREVLEIFREHGAPEAISYEAKPHIGTDLLRGIIMSMGDYIRDHGGAIHYHAKLTDLTLESGQVTRYTINDTAYPAHEVVLALGNGARATFAWLKDKIAMESKPFAVGFRIEHRQTMVDRAQYHVESRRSLPPASYALTYNDKVLNHGAYTFCMCPGGYVIDSSSEAGHLCVNGMSYHKRSGDNANSALIVTVDSEIFGEGVLAGMDFQREMERKAYALGGGKVPVQRLGDFIDNVPTTRFAGVEPTAQRWVATNLRGIYPPVIDEMIIKSVTAMGRQLHGFDDPDAVLSGVETRSSSPVRMVRDGFGRAVGVANLYVCGEGSGYAGGIVSSAVDGIKAAETILGGNHA</sequence>
<dbReference type="Pfam" id="PF13450">
    <property type="entry name" value="NAD_binding_8"/>
    <property type="match status" value="1"/>
</dbReference>
<reference evidence="2 3" key="1">
    <citation type="submission" date="2023-01" db="EMBL/GenBank/DDBJ databases">
        <authorList>
            <person name="Lee S.H."/>
            <person name="Jung H.S."/>
            <person name="Yun J.U."/>
        </authorList>
    </citation>
    <scope>NUCLEOTIDE SEQUENCE [LARGE SCALE GENOMIC DNA]</scope>
    <source>
        <strain evidence="2 3">CBA3646</strain>
    </source>
</reference>
<evidence type="ECO:0000313" key="3">
    <source>
        <dbReference type="Proteomes" id="UP001210339"/>
    </source>
</evidence>
<name>A0ABY7QTV6_9FIRM</name>
<dbReference type="PANTHER" id="PTHR42842">
    <property type="entry name" value="FAD/NAD(P)-BINDING OXIDOREDUCTASE"/>
    <property type="match status" value="1"/>
</dbReference>
<evidence type="ECO:0000313" key="2">
    <source>
        <dbReference type="EMBL" id="WBW50212.1"/>
    </source>
</evidence>
<dbReference type="RefSeq" id="WP_271191743.1">
    <property type="nucleotide sequence ID" value="NZ_CP115667.1"/>
</dbReference>
<dbReference type="InterPro" id="IPR049516">
    <property type="entry name" value="FAD-depend_C"/>
</dbReference>